<dbReference type="AlphaFoldDB" id="E6TNP8"/>
<evidence type="ECO:0000313" key="3">
    <source>
        <dbReference type="Proteomes" id="UP000008916"/>
    </source>
</evidence>
<name>E6TNP8_MYCSR</name>
<evidence type="ECO:0000313" key="2">
    <source>
        <dbReference type="EMBL" id="ADT97215.1"/>
    </source>
</evidence>
<organism evidence="2 3">
    <name type="scientific">Mycolicibacterium gilvum (strain DSM 45189 / LMG 24558 / Spyr1)</name>
    <name type="common">Mycobacterium gilvum</name>
    <dbReference type="NCBI Taxonomy" id="278137"/>
    <lineage>
        <taxon>Bacteria</taxon>
        <taxon>Bacillati</taxon>
        <taxon>Actinomycetota</taxon>
        <taxon>Actinomycetes</taxon>
        <taxon>Mycobacteriales</taxon>
        <taxon>Mycobacteriaceae</taxon>
        <taxon>Mycolicibacterium</taxon>
    </lineage>
</organism>
<dbReference type="EMBL" id="CP002385">
    <property type="protein sequence ID" value="ADT97215.1"/>
    <property type="molecule type" value="Genomic_DNA"/>
</dbReference>
<accession>E6TNP8</accession>
<dbReference type="Proteomes" id="UP000008916">
    <property type="component" value="Chromosome"/>
</dbReference>
<keyword evidence="1" id="KW-0812">Transmembrane</keyword>
<evidence type="ECO:0008006" key="4">
    <source>
        <dbReference type="Google" id="ProtNLM"/>
    </source>
</evidence>
<evidence type="ECO:0000256" key="1">
    <source>
        <dbReference type="SAM" id="Phobius"/>
    </source>
</evidence>
<keyword evidence="1" id="KW-1133">Transmembrane helix</keyword>
<feature type="transmembrane region" description="Helical" evidence="1">
    <location>
        <begin position="30"/>
        <end position="51"/>
    </location>
</feature>
<dbReference type="KEGG" id="msp:Mspyr1_05060"/>
<keyword evidence="1" id="KW-0472">Membrane</keyword>
<reference evidence="2 3" key="1">
    <citation type="journal article" date="2011" name="Stand. Genomic Sci.">
        <title>Complete genome sequence of Mycobacterium sp. strain (Spyr1) and reclassification to Mycobacterium gilvum Spyr1.</title>
        <authorList>
            <person name="Kallimanis A."/>
            <person name="Karabika E."/>
            <person name="Mavromatis K."/>
            <person name="Lapidus A."/>
            <person name="Labutti K.M."/>
            <person name="Liolios K."/>
            <person name="Ivanova N."/>
            <person name="Goodwin L."/>
            <person name="Woyke T."/>
            <person name="Velentzas A.D."/>
            <person name="Perisynakis A."/>
            <person name="Ouzounis C.C."/>
            <person name="Kyrpides N.C."/>
            <person name="Koukkou A.I."/>
            <person name="Drainas C."/>
        </authorList>
    </citation>
    <scope>NUCLEOTIDE SEQUENCE [LARGE SCALE GENOMIC DNA]</scope>
    <source>
        <strain evidence="3">DSM 45189 / LMG 24558 / Spyr1</strain>
    </source>
</reference>
<gene>
    <name evidence="2" type="ordered locus">Mspyr1_05060</name>
</gene>
<dbReference type="HOGENOM" id="CLU_2735773_0_0_11"/>
<sequence length="71" mass="7456">MVRVVVRSSFSSDSRVRGGRVLRVVVDSDGVVDVLVSLMSLVIGGLVLVMVPDVVDVVEPVTVADEDDGGM</sequence>
<proteinExistence type="predicted"/>
<protein>
    <recommendedName>
        <fullName evidence="4">Transmembrane protein</fullName>
    </recommendedName>
</protein>
<keyword evidence="3" id="KW-1185">Reference proteome</keyword>